<feature type="chain" id="PRO_5017262960" evidence="6">
    <location>
        <begin position="30"/>
        <end position="451"/>
    </location>
</feature>
<dbReference type="SUPFAM" id="SSF53187">
    <property type="entry name" value="Zn-dependent exopeptidases"/>
    <property type="match status" value="1"/>
</dbReference>
<dbReference type="EMBL" id="PSQE01000002">
    <property type="protein sequence ID" value="RHN76313.1"/>
    <property type="molecule type" value="Genomic_DNA"/>
</dbReference>
<evidence type="ECO:0000256" key="6">
    <source>
        <dbReference type="SAM" id="SignalP"/>
    </source>
</evidence>
<feature type="binding site" evidence="5">
    <location>
        <position position="180"/>
    </location>
    <ligand>
        <name>Mn(2+)</name>
        <dbReference type="ChEBI" id="CHEBI:29035"/>
        <label>2</label>
    </ligand>
</feature>
<evidence type="ECO:0000256" key="2">
    <source>
        <dbReference type="ARBA" id="ARBA00022729"/>
    </source>
</evidence>
<dbReference type="SUPFAM" id="SSF55031">
    <property type="entry name" value="Bacterial exopeptidase dimerisation domain"/>
    <property type="match status" value="1"/>
</dbReference>
<evidence type="ECO:0000313" key="9">
    <source>
        <dbReference type="Proteomes" id="UP000265566"/>
    </source>
</evidence>
<feature type="binding site" evidence="5">
    <location>
        <position position="144"/>
    </location>
    <ligand>
        <name>Mn(2+)</name>
        <dbReference type="ChEBI" id="CHEBI:29035"/>
        <label>2</label>
    </ligand>
</feature>
<dbReference type="Pfam" id="PF07687">
    <property type="entry name" value="M20_dimer"/>
    <property type="match status" value="1"/>
</dbReference>
<evidence type="ECO:0000259" key="7">
    <source>
        <dbReference type="Pfam" id="PF07687"/>
    </source>
</evidence>
<feature type="binding site" evidence="5">
    <location>
        <position position="407"/>
    </location>
    <ligand>
        <name>Mn(2+)</name>
        <dbReference type="ChEBI" id="CHEBI:29035"/>
        <label>2</label>
    </ligand>
</feature>
<dbReference type="PIRSF" id="PIRSF005962">
    <property type="entry name" value="Pept_M20D_amidohydro"/>
    <property type="match status" value="1"/>
</dbReference>
<dbReference type="Pfam" id="PF01546">
    <property type="entry name" value="Peptidase_M20"/>
    <property type="match status" value="1"/>
</dbReference>
<dbReference type="InterPro" id="IPR044757">
    <property type="entry name" value="ILR1-like_Hyd"/>
</dbReference>
<proteinExistence type="inferred from homology"/>
<evidence type="ECO:0000313" key="8">
    <source>
        <dbReference type="EMBL" id="RHN76313.1"/>
    </source>
</evidence>
<dbReference type="InterPro" id="IPR017439">
    <property type="entry name" value="Amidohydrolase"/>
</dbReference>
<dbReference type="GO" id="GO:0016787">
    <property type="term" value="F:hydrolase activity"/>
    <property type="evidence" value="ECO:0007669"/>
    <property type="project" value="UniProtKB-KW"/>
</dbReference>
<dbReference type="Gramene" id="rna12615">
    <property type="protein sequence ID" value="RHN76313.1"/>
    <property type="gene ID" value="gene12615"/>
</dbReference>
<protein>
    <submittedName>
        <fullName evidence="8">Putative peptidase M20</fullName>
    </submittedName>
</protein>
<dbReference type="OrthoDB" id="6119954at2759"/>
<evidence type="ECO:0000256" key="5">
    <source>
        <dbReference type="PIRSR" id="PIRSR005962-1"/>
    </source>
</evidence>
<reference evidence="9" key="1">
    <citation type="journal article" date="2018" name="Nat. Plants">
        <title>Whole-genome landscape of Medicago truncatula symbiotic genes.</title>
        <authorList>
            <person name="Pecrix Y."/>
            <person name="Staton S.E."/>
            <person name="Sallet E."/>
            <person name="Lelandais-Briere C."/>
            <person name="Moreau S."/>
            <person name="Carrere S."/>
            <person name="Blein T."/>
            <person name="Jardinaud M.F."/>
            <person name="Latrasse D."/>
            <person name="Zouine M."/>
            <person name="Zahm M."/>
            <person name="Kreplak J."/>
            <person name="Mayjonade B."/>
            <person name="Satge C."/>
            <person name="Perez M."/>
            <person name="Cauet S."/>
            <person name="Marande W."/>
            <person name="Chantry-Darmon C."/>
            <person name="Lopez-Roques C."/>
            <person name="Bouchez O."/>
            <person name="Berard A."/>
            <person name="Debelle F."/>
            <person name="Munos S."/>
            <person name="Bendahmane A."/>
            <person name="Berges H."/>
            <person name="Niebel A."/>
            <person name="Buitink J."/>
            <person name="Frugier F."/>
            <person name="Benhamed M."/>
            <person name="Crespi M."/>
            <person name="Gouzy J."/>
            <person name="Gamas P."/>
        </authorList>
    </citation>
    <scope>NUCLEOTIDE SEQUENCE [LARGE SCALE GENOMIC DNA]</scope>
    <source>
        <strain evidence="9">cv. Jemalong A17</strain>
    </source>
</reference>
<dbReference type="InterPro" id="IPR011650">
    <property type="entry name" value="Peptidase_M20_dimer"/>
</dbReference>
<feature type="domain" description="Peptidase M20 dimerisation" evidence="7">
    <location>
        <begin position="228"/>
        <end position="318"/>
    </location>
</feature>
<name>A0A396JJ43_MEDTR</name>
<keyword evidence="4 5" id="KW-0464">Manganese</keyword>
<evidence type="ECO:0000256" key="4">
    <source>
        <dbReference type="ARBA" id="ARBA00023211"/>
    </source>
</evidence>
<keyword evidence="5" id="KW-0479">Metal-binding</keyword>
<feature type="signal peptide" evidence="6">
    <location>
        <begin position="1"/>
        <end position="29"/>
    </location>
</feature>
<accession>A0A396JJ43</accession>
<gene>
    <name evidence="8" type="ORF">MtrunA17_Chr2g0330671</name>
</gene>
<dbReference type="FunFam" id="3.30.70.360:FF:000001">
    <property type="entry name" value="N-acetyldiaminopimelate deacetylase"/>
    <property type="match status" value="1"/>
</dbReference>
<evidence type="ECO:0000256" key="1">
    <source>
        <dbReference type="ARBA" id="ARBA00006153"/>
    </source>
</evidence>
<dbReference type="PANTHER" id="PTHR11014:SF55">
    <property type="entry name" value="IAA-AMINO ACID HYDROLASE ILR1-LIKE 4"/>
    <property type="match status" value="1"/>
</dbReference>
<dbReference type="GO" id="GO:0046872">
    <property type="term" value="F:metal ion binding"/>
    <property type="evidence" value="ECO:0007669"/>
    <property type="project" value="UniProtKB-KW"/>
</dbReference>
<comment type="cofactor">
    <cofactor evidence="5">
        <name>Mn(2+)</name>
        <dbReference type="ChEBI" id="CHEBI:29035"/>
    </cofactor>
    <text evidence="5">The Mn(2+) ion enhances activity.</text>
</comment>
<feature type="binding site" evidence="5">
    <location>
        <position position="204"/>
    </location>
    <ligand>
        <name>Mn(2+)</name>
        <dbReference type="ChEBI" id="CHEBI:29035"/>
        <label>2</label>
    </ligand>
</feature>
<comment type="caution">
    <text evidence="8">The sequence shown here is derived from an EMBL/GenBank/DDBJ whole genome shotgun (WGS) entry which is preliminary data.</text>
</comment>
<dbReference type="Gene3D" id="3.40.630.10">
    <property type="entry name" value="Zn peptidases"/>
    <property type="match status" value="1"/>
</dbReference>
<dbReference type="AlphaFoldDB" id="A0A396JJ43"/>
<dbReference type="Proteomes" id="UP000265566">
    <property type="component" value="Chromosome 2"/>
</dbReference>
<evidence type="ECO:0000256" key="3">
    <source>
        <dbReference type="ARBA" id="ARBA00022801"/>
    </source>
</evidence>
<dbReference type="InterPro" id="IPR036264">
    <property type="entry name" value="Bact_exopeptidase_dim_dom"/>
</dbReference>
<sequence>MLSFMAFFKCVNMLIIIFIFFLCATPIFSDSSSTNSKDHLAIPKLLELAKEPQVFDWMVDIRRKIHENPEVGYEEFETSKLIRTKLDELGVPYKHPVVVTGVIGYIGTGLPPFVALRAEMDALLMQELVEWEHKSKVPGKMHGCGHDAHVAMLLGAAKILKEHEKELQGTIVLVFQPAEEGGAGAKKILDAGALENVSAIFGLHVGPNIPLGEVASRSGPMLAGGGFFKAVIRGKGGHAANPQHAIDPILAASNVIVSLQHIVSREADPLETQVVTVGNIQGGGAVNVIPDSVTIGGTFRAFLRESLTQLRHRIEQVIIGQAAVHRCNATVSFLDDKIPSVPPTINNDSLHDYFQSVAGSLLGIDKVKGHHLLMGSEDFAFYQEAMPGYVFIVGMEDVSVERLRSWHSPYFKVNEDVFPYGAALHISLATRYLAKLNQEVPAEDGKYHDEL</sequence>
<comment type="similarity">
    <text evidence="1">Belongs to the peptidase M20 family.</text>
</comment>
<feature type="binding site" evidence="5">
    <location>
        <position position="146"/>
    </location>
    <ligand>
        <name>Mn(2+)</name>
        <dbReference type="ChEBI" id="CHEBI:29035"/>
        <label>2</label>
    </ligand>
</feature>
<keyword evidence="2 6" id="KW-0732">Signal</keyword>
<dbReference type="GO" id="GO:0009850">
    <property type="term" value="P:auxin metabolic process"/>
    <property type="evidence" value="ECO:0007669"/>
    <property type="project" value="InterPro"/>
</dbReference>
<dbReference type="PANTHER" id="PTHR11014">
    <property type="entry name" value="PEPTIDASE M20 FAMILY MEMBER"/>
    <property type="match status" value="1"/>
</dbReference>
<dbReference type="Gene3D" id="3.30.70.360">
    <property type="match status" value="1"/>
</dbReference>
<dbReference type="InterPro" id="IPR002933">
    <property type="entry name" value="Peptidase_M20"/>
</dbReference>
<dbReference type="NCBIfam" id="TIGR01891">
    <property type="entry name" value="amidohydrolases"/>
    <property type="match status" value="1"/>
</dbReference>
<keyword evidence="3" id="KW-0378">Hydrolase</keyword>
<dbReference type="CDD" id="cd08017">
    <property type="entry name" value="M20_IAA_Hyd"/>
    <property type="match status" value="1"/>
</dbReference>
<organism evidence="8 9">
    <name type="scientific">Medicago truncatula</name>
    <name type="common">Barrel medic</name>
    <name type="synonym">Medicago tribuloides</name>
    <dbReference type="NCBI Taxonomy" id="3880"/>
    <lineage>
        <taxon>Eukaryota</taxon>
        <taxon>Viridiplantae</taxon>
        <taxon>Streptophyta</taxon>
        <taxon>Embryophyta</taxon>
        <taxon>Tracheophyta</taxon>
        <taxon>Spermatophyta</taxon>
        <taxon>Magnoliopsida</taxon>
        <taxon>eudicotyledons</taxon>
        <taxon>Gunneridae</taxon>
        <taxon>Pentapetalae</taxon>
        <taxon>rosids</taxon>
        <taxon>fabids</taxon>
        <taxon>Fabales</taxon>
        <taxon>Fabaceae</taxon>
        <taxon>Papilionoideae</taxon>
        <taxon>50 kb inversion clade</taxon>
        <taxon>NPAAA clade</taxon>
        <taxon>Hologalegina</taxon>
        <taxon>IRL clade</taxon>
        <taxon>Trifolieae</taxon>
        <taxon>Medicago</taxon>
    </lineage>
</organism>